<dbReference type="AlphaFoldDB" id="A0A9X6RNW4"/>
<name>A0A9X6RNW4_HYPEX</name>
<keyword evidence="1" id="KW-0479">Metal-binding</keyword>
<organism evidence="5 6">
    <name type="scientific">Hypsibius exemplaris</name>
    <name type="common">Freshwater tardigrade</name>
    <dbReference type="NCBI Taxonomy" id="2072580"/>
    <lineage>
        <taxon>Eukaryota</taxon>
        <taxon>Metazoa</taxon>
        <taxon>Ecdysozoa</taxon>
        <taxon>Tardigrada</taxon>
        <taxon>Eutardigrada</taxon>
        <taxon>Parachela</taxon>
        <taxon>Hypsibioidea</taxon>
        <taxon>Hypsibiidae</taxon>
        <taxon>Hypsibius</taxon>
    </lineage>
</organism>
<protein>
    <recommendedName>
        <fullName evidence="7">HIT-type domain-containing protein</fullName>
    </recommendedName>
</protein>
<sequence>MAVQEVAYKSAEIEIKKYRDRVNAEAHRAHLRRQRLETLQQDNHFEDPHKNLVMAKNIPTFCDESERKQAKKPRKGKLAERWRKTYAQAFVEEDRYWQSINQSALDAAAVCNYITAEAGKSRLPAMHFCSVCSCPCCMKCVTCEDRFCSKRCLEIHKDTRCMKRVM</sequence>
<feature type="coiled-coil region" evidence="4">
    <location>
        <begin position="1"/>
        <end position="28"/>
    </location>
</feature>
<evidence type="ECO:0000256" key="4">
    <source>
        <dbReference type="SAM" id="Coils"/>
    </source>
</evidence>
<dbReference type="PANTHER" id="PTHR13093">
    <property type="entry name" value="ZINC FINGER HIT DOMAIN CONTAINING PROTEIN 1"/>
    <property type="match status" value="1"/>
</dbReference>
<evidence type="ECO:0000256" key="3">
    <source>
        <dbReference type="ARBA" id="ARBA00022833"/>
    </source>
</evidence>
<gene>
    <name evidence="5" type="ORF">BV898_18829</name>
</gene>
<keyword evidence="6" id="KW-1185">Reference proteome</keyword>
<reference evidence="6" key="1">
    <citation type="submission" date="2017-01" db="EMBL/GenBank/DDBJ databases">
        <title>Comparative genomics of anhydrobiosis in the tardigrade Hypsibius dujardini.</title>
        <authorList>
            <person name="Yoshida Y."/>
            <person name="Koutsovoulos G."/>
            <person name="Laetsch D."/>
            <person name="Stevens L."/>
            <person name="Kumar S."/>
            <person name="Horikawa D."/>
            <person name="Ishino K."/>
            <person name="Komine S."/>
            <person name="Tomita M."/>
            <person name="Blaxter M."/>
            <person name="Arakawa K."/>
        </authorList>
    </citation>
    <scope>NUCLEOTIDE SEQUENCE [LARGE SCALE GENOMIC DNA]</scope>
    <source>
        <strain evidence="6">Z151</strain>
    </source>
</reference>
<dbReference type="OrthoDB" id="74807at2759"/>
<accession>A0A9X6RNW4</accession>
<proteinExistence type="predicted"/>
<dbReference type="Proteomes" id="UP000192578">
    <property type="component" value="Unassembled WGS sequence"/>
</dbReference>
<evidence type="ECO:0000256" key="2">
    <source>
        <dbReference type="ARBA" id="ARBA00022771"/>
    </source>
</evidence>
<dbReference type="GO" id="GO:0006338">
    <property type="term" value="P:chromatin remodeling"/>
    <property type="evidence" value="ECO:0007669"/>
    <property type="project" value="InterPro"/>
</dbReference>
<keyword evidence="3" id="KW-0862">Zinc</keyword>
<comment type="caution">
    <text evidence="5">The sequence shown here is derived from an EMBL/GenBank/DDBJ whole genome shotgun (WGS) entry which is preliminary data.</text>
</comment>
<keyword evidence="2" id="KW-0863">Zinc-finger</keyword>
<dbReference type="GO" id="GO:0008270">
    <property type="term" value="F:zinc ion binding"/>
    <property type="evidence" value="ECO:0007669"/>
    <property type="project" value="UniProtKB-KW"/>
</dbReference>
<dbReference type="InterPro" id="IPR039723">
    <property type="entry name" value="Vps71/ZNHIT1"/>
</dbReference>
<dbReference type="EMBL" id="MTYJ01000405">
    <property type="protein sequence ID" value="OWA54425.1"/>
    <property type="molecule type" value="Genomic_DNA"/>
</dbReference>
<keyword evidence="4" id="KW-0175">Coiled coil</keyword>
<evidence type="ECO:0000313" key="6">
    <source>
        <dbReference type="Proteomes" id="UP000192578"/>
    </source>
</evidence>
<evidence type="ECO:0008006" key="7">
    <source>
        <dbReference type="Google" id="ProtNLM"/>
    </source>
</evidence>
<evidence type="ECO:0000313" key="5">
    <source>
        <dbReference type="EMBL" id="OWA54425.1"/>
    </source>
</evidence>
<dbReference type="CDD" id="cd21437">
    <property type="entry name" value="zf-HIT_ZNHIT1_like"/>
    <property type="match status" value="1"/>
</dbReference>
<evidence type="ECO:0000256" key="1">
    <source>
        <dbReference type="ARBA" id="ARBA00022723"/>
    </source>
</evidence>